<evidence type="ECO:0000256" key="5">
    <source>
        <dbReference type="PIRSR" id="PIRSR036492-1"/>
    </source>
</evidence>
<dbReference type="FunFam" id="3.40.605.10:FF:000004">
    <property type="entry name" value="Aldehyde dehydrogenase"/>
    <property type="match status" value="1"/>
</dbReference>
<name>A0A918N3N9_9FLAO</name>
<dbReference type="RefSeq" id="WP_027413739.1">
    <property type="nucleotide sequence ID" value="NZ_BMWS01000015.1"/>
</dbReference>
<evidence type="ECO:0000313" key="10">
    <source>
        <dbReference type="Proteomes" id="UP000601108"/>
    </source>
</evidence>
<dbReference type="InterPro" id="IPR016160">
    <property type="entry name" value="Ald_DH_CS_CYS"/>
</dbReference>
<dbReference type="AlphaFoldDB" id="A0A918N3N9"/>
<dbReference type="PROSITE" id="PS00687">
    <property type="entry name" value="ALDEHYDE_DEHYDR_GLU"/>
    <property type="match status" value="1"/>
</dbReference>
<feature type="domain" description="Aldehyde dehydrogenase" evidence="8">
    <location>
        <begin position="19"/>
        <end position="425"/>
    </location>
</feature>
<feature type="active site" evidence="5">
    <location>
        <position position="243"/>
    </location>
</feature>
<dbReference type="InterPro" id="IPR016161">
    <property type="entry name" value="Ald_DH/histidinol_DH"/>
</dbReference>
<evidence type="ECO:0000256" key="2">
    <source>
        <dbReference type="ARBA" id="ARBA00023002"/>
    </source>
</evidence>
<dbReference type="PROSITE" id="PS00070">
    <property type="entry name" value="ALDEHYDE_DEHYDR_CYS"/>
    <property type="match status" value="1"/>
</dbReference>
<evidence type="ECO:0000256" key="1">
    <source>
        <dbReference type="ARBA" id="ARBA00009986"/>
    </source>
</evidence>
<feature type="active site" evidence="5 6">
    <location>
        <position position="209"/>
    </location>
</feature>
<dbReference type="GO" id="GO:0006081">
    <property type="term" value="P:aldehyde metabolic process"/>
    <property type="evidence" value="ECO:0007669"/>
    <property type="project" value="InterPro"/>
</dbReference>
<dbReference type="Gene3D" id="3.40.309.10">
    <property type="entry name" value="Aldehyde Dehydrogenase, Chain A, domain 2"/>
    <property type="match status" value="1"/>
</dbReference>
<evidence type="ECO:0000259" key="8">
    <source>
        <dbReference type="Pfam" id="PF00171"/>
    </source>
</evidence>
<dbReference type="InterPro" id="IPR016162">
    <property type="entry name" value="Ald_DH_N"/>
</dbReference>
<evidence type="ECO:0000256" key="4">
    <source>
        <dbReference type="PIRNR" id="PIRNR036492"/>
    </source>
</evidence>
<dbReference type="FunFam" id="3.40.309.10:FF:000003">
    <property type="entry name" value="Aldehyde dehydrogenase"/>
    <property type="match status" value="1"/>
</dbReference>
<dbReference type="InterPro" id="IPR012394">
    <property type="entry name" value="Aldehyde_DH_NAD(P)"/>
</dbReference>
<keyword evidence="2 4" id="KW-0560">Oxidoreductase</keyword>
<evidence type="ECO:0000256" key="3">
    <source>
        <dbReference type="ARBA" id="ARBA00023027"/>
    </source>
</evidence>
<evidence type="ECO:0000313" key="9">
    <source>
        <dbReference type="EMBL" id="GGX21384.1"/>
    </source>
</evidence>
<dbReference type="PANTHER" id="PTHR43570:SF16">
    <property type="entry name" value="ALDEHYDE DEHYDROGENASE TYPE III, ISOFORM Q"/>
    <property type="match status" value="1"/>
</dbReference>
<dbReference type="InterPro" id="IPR029510">
    <property type="entry name" value="Ald_DH_CS_GLU"/>
</dbReference>
<dbReference type="InterPro" id="IPR015590">
    <property type="entry name" value="Aldehyde_DH_dom"/>
</dbReference>
<evidence type="ECO:0000256" key="7">
    <source>
        <dbReference type="RuleBase" id="RU003345"/>
    </source>
</evidence>
<sequence length="454" mass="50899">MNYQCIIDQQRHFFNTNTTKDIPFRIKQLKHLKDILKKNETLLYESIYSDFKKSEFETYTTELSIIYHEIDLAIAKIKKWAKKKKVSTGLANLPGTSYIIPEPYGTILVIGAWNYPYQLSLCPAIAAIAAGCTVVLKPSEISSHTSATMAALINQNFDPSFFKVIEGGVKETTNILGVKFDKIFFTGSVNVGQIIYLAAAKHLTPVTLELGGKSPAIITEGIDIDMTAKRLVWAKFLNAGQTCIAPDYVLVASTILDQFLVAVKKHIKNANYGISNHNYTQIINDKNFNRLYNLIDPNKVYFGGGNNPKERVIFPTVLTNIEFSDKVMQEEIFGPILPILTFQNIEDAIKKVKSLPKPLSCYIFTKNKVIKNKILKEISFGGGAVNDAVMHFAEQSLPFGGVGDSGIGSYHGKYGFETFSHYKSILQKSFWIEPNLKYAPYSSSKLKWLKWLIG</sequence>
<comment type="caution">
    <text evidence="9">The sequence shown here is derived from an EMBL/GenBank/DDBJ whole genome shotgun (WGS) entry which is preliminary data.</text>
</comment>
<evidence type="ECO:0000256" key="6">
    <source>
        <dbReference type="PROSITE-ProRule" id="PRU10007"/>
    </source>
</evidence>
<dbReference type="Pfam" id="PF00171">
    <property type="entry name" value="Aldedh"/>
    <property type="match status" value="1"/>
</dbReference>
<dbReference type="GO" id="GO:0005737">
    <property type="term" value="C:cytoplasm"/>
    <property type="evidence" value="ECO:0007669"/>
    <property type="project" value="TreeGrafter"/>
</dbReference>
<dbReference type="Proteomes" id="UP000601108">
    <property type="component" value="Unassembled WGS sequence"/>
</dbReference>
<accession>A0A918N3N9</accession>
<dbReference type="InterPro" id="IPR016163">
    <property type="entry name" value="Ald_DH_C"/>
</dbReference>
<dbReference type="SUPFAM" id="SSF53720">
    <property type="entry name" value="ALDH-like"/>
    <property type="match status" value="1"/>
</dbReference>
<keyword evidence="10" id="KW-1185">Reference proteome</keyword>
<gene>
    <name evidence="9" type="primary">aldH</name>
    <name evidence="9" type="ORF">GCM10007384_23260</name>
</gene>
<dbReference type="EMBL" id="BMWS01000015">
    <property type="protein sequence ID" value="GGX21384.1"/>
    <property type="molecule type" value="Genomic_DNA"/>
</dbReference>
<dbReference type="PIRSF" id="PIRSF036492">
    <property type="entry name" value="ALDH"/>
    <property type="match status" value="1"/>
</dbReference>
<reference evidence="9 10" key="1">
    <citation type="journal article" date="2014" name="Int. J. Syst. Evol. Microbiol.">
        <title>Complete genome sequence of Corynebacterium casei LMG S-19264T (=DSM 44701T), isolated from a smear-ripened cheese.</title>
        <authorList>
            <consortium name="US DOE Joint Genome Institute (JGI-PGF)"/>
            <person name="Walter F."/>
            <person name="Albersmeier A."/>
            <person name="Kalinowski J."/>
            <person name="Ruckert C."/>
        </authorList>
    </citation>
    <scope>NUCLEOTIDE SEQUENCE [LARGE SCALE GENOMIC DNA]</scope>
    <source>
        <strain evidence="9 10">KCTC 12285</strain>
    </source>
</reference>
<organism evidence="9 10">
    <name type="scientific">Aquimarina muelleri</name>
    <dbReference type="NCBI Taxonomy" id="279356"/>
    <lineage>
        <taxon>Bacteria</taxon>
        <taxon>Pseudomonadati</taxon>
        <taxon>Bacteroidota</taxon>
        <taxon>Flavobacteriia</taxon>
        <taxon>Flavobacteriales</taxon>
        <taxon>Flavobacteriaceae</taxon>
        <taxon>Aquimarina</taxon>
    </lineage>
</organism>
<comment type="similarity">
    <text evidence="1 4 7">Belongs to the aldehyde dehydrogenase family.</text>
</comment>
<keyword evidence="3" id="KW-0520">NAD</keyword>
<dbReference type="GO" id="GO:0004029">
    <property type="term" value="F:aldehyde dehydrogenase (NAD+) activity"/>
    <property type="evidence" value="ECO:0007669"/>
    <property type="project" value="TreeGrafter"/>
</dbReference>
<dbReference type="PANTHER" id="PTHR43570">
    <property type="entry name" value="ALDEHYDE DEHYDROGENASE"/>
    <property type="match status" value="1"/>
</dbReference>
<dbReference type="Gene3D" id="3.40.605.10">
    <property type="entry name" value="Aldehyde Dehydrogenase, Chain A, domain 1"/>
    <property type="match status" value="1"/>
</dbReference>
<protein>
    <recommendedName>
        <fullName evidence="4">Aldehyde dehydrogenase</fullName>
    </recommendedName>
</protein>
<proteinExistence type="inferred from homology"/>